<accession>A0A1T5GXR2</accession>
<reference evidence="4" key="1">
    <citation type="submission" date="2017-02" db="EMBL/GenBank/DDBJ databases">
        <authorList>
            <person name="Varghese N."/>
            <person name="Submissions S."/>
        </authorList>
    </citation>
    <scope>NUCLEOTIDE SEQUENCE [LARGE SCALE GENOMIC DNA]</scope>
    <source>
        <strain evidence="4">UM2</strain>
    </source>
</reference>
<dbReference type="InterPro" id="IPR032710">
    <property type="entry name" value="NTF2-like_dom_sf"/>
</dbReference>
<evidence type="ECO:0000256" key="2">
    <source>
        <dbReference type="ARBA" id="ARBA00023002"/>
    </source>
</evidence>
<proteinExistence type="inferred from homology"/>
<dbReference type="SUPFAM" id="SSF54427">
    <property type="entry name" value="NTF2-like"/>
    <property type="match status" value="1"/>
</dbReference>
<organism evidence="3 4">
    <name type="scientific">Rhizorhabdus histidinilytica</name>
    <dbReference type="NCBI Taxonomy" id="439228"/>
    <lineage>
        <taxon>Bacteria</taxon>
        <taxon>Pseudomonadati</taxon>
        <taxon>Pseudomonadota</taxon>
        <taxon>Alphaproteobacteria</taxon>
        <taxon>Sphingomonadales</taxon>
        <taxon>Sphingomonadaceae</taxon>
        <taxon>Rhizorhabdus</taxon>
    </lineage>
</organism>
<comment type="similarity">
    <text evidence="1">Belongs to the bacterial ring-hydroxylating dioxygenase beta subunit family.</text>
</comment>
<dbReference type="EMBL" id="FUYM01000023">
    <property type="protein sequence ID" value="SKC13149.1"/>
    <property type="molecule type" value="Genomic_DNA"/>
</dbReference>
<dbReference type="Proteomes" id="UP000189818">
    <property type="component" value="Unassembled WGS sequence"/>
</dbReference>
<dbReference type="InterPro" id="IPR000391">
    <property type="entry name" value="Rng_hydr_dOase-bsu"/>
</dbReference>
<dbReference type="RefSeq" id="WP_079651076.1">
    <property type="nucleotide sequence ID" value="NZ_FUYM01000023.1"/>
</dbReference>
<evidence type="ECO:0000256" key="1">
    <source>
        <dbReference type="ARBA" id="ARBA00009570"/>
    </source>
</evidence>
<dbReference type="Pfam" id="PF00866">
    <property type="entry name" value="Ring_hydroxyl_B"/>
    <property type="match status" value="1"/>
</dbReference>
<dbReference type="OrthoDB" id="4719230at2"/>
<keyword evidence="4" id="KW-1185">Reference proteome</keyword>
<gene>
    <name evidence="3" type="ORF">SAMN06295920_12316</name>
</gene>
<protein>
    <submittedName>
        <fullName evidence="3">Anthranilate 1,2-dioxygenase small subunit</fullName>
    </submittedName>
</protein>
<dbReference type="Gene3D" id="3.10.450.50">
    <property type="match status" value="1"/>
</dbReference>
<sequence length="166" mass="18554">MTADIHMQAVSAETMSAIDGLIGNYVAALDWQDWNGWLGSFADSCHYSVTSRQNAESNLPLCYMIDDCRARIEDRVKFITEVWASTIEPYRTRHVTQRLSVSRMDDGNYRVLSNVVVMFTQNNDPSGVLVTGYYDDVVTVDGGTAVFASKTVYIDGTPARYLAYPL</sequence>
<evidence type="ECO:0000313" key="4">
    <source>
        <dbReference type="Proteomes" id="UP000189818"/>
    </source>
</evidence>
<keyword evidence="2" id="KW-0560">Oxidoreductase</keyword>
<dbReference type="STRING" id="439228.SAMN06295920_12316"/>
<evidence type="ECO:0000313" key="3">
    <source>
        <dbReference type="EMBL" id="SKC13149.1"/>
    </source>
</evidence>
<keyword evidence="3" id="KW-0223">Dioxygenase</keyword>
<dbReference type="AlphaFoldDB" id="A0A1T5GXR2"/>
<dbReference type="GO" id="GO:0051213">
    <property type="term" value="F:dioxygenase activity"/>
    <property type="evidence" value="ECO:0007669"/>
    <property type="project" value="UniProtKB-KW"/>
</dbReference>
<name>A0A1T5GXR2_9SPHN</name>